<dbReference type="InterPro" id="IPR003783">
    <property type="entry name" value="Regulatory_RecX"/>
</dbReference>
<name>A0ABN8AL64_9PROT</name>
<dbReference type="Pfam" id="PF21981">
    <property type="entry name" value="RecX_HTH3"/>
    <property type="match status" value="1"/>
</dbReference>
<sequence>MMEWKAVSKKPELNLHTRAMKYLVRREHSRAELHAKLLLKATPDDNVDRVLDELVARGWLSDSRAAEQLVRMRRNRFGMHRITYELRQKGIGEDLINDALPQMRDTELEAARSIWQKKFGITPENAKEKAKQLRFMQSRGFMPDVIFKVLRGIDDGG</sequence>
<dbReference type="EMBL" id="OU912926">
    <property type="protein sequence ID" value="CAG9933489.1"/>
    <property type="molecule type" value="Genomic_DNA"/>
</dbReference>
<evidence type="ECO:0000256" key="2">
    <source>
        <dbReference type="ARBA" id="ARBA00009695"/>
    </source>
</evidence>
<dbReference type="InterPro" id="IPR036388">
    <property type="entry name" value="WH-like_DNA-bd_sf"/>
</dbReference>
<evidence type="ECO:0000313" key="9">
    <source>
        <dbReference type="EMBL" id="CAG9933489.1"/>
    </source>
</evidence>
<evidence type="ECO:0000259" key="6">
    <source>
        <dbReference type="Pfam" id="PF02631"/>
    </source>
</evidence>
<feature type="domain" description="RecX third three-helical" evidence="7">
    <location>
        <begin position="105"/>
        <end position="150"/>
    </location>
</feature>
<keyword evidence="10" id="KW-1185">Reference proteome</keyword>
<dbReference type="HAMAP" id="MF_01114">
    <property type="entry name" value="RecX"/>
    <property type="match status" value="1"/>
</dbReference>
<evidence type="ECO:0000313" key="10">
    <source>
        <dbReference type="Proteomes" id="UP000839052"/>
    </source>
</evidence>
<evidence type="ECO:0000256" key="4">
    <source>
        <dbReference type="ARBA" id="ARBA00022490"/>
    </source>
</evidence>
<feature type="domain" description="RecX second three-helical" evidence="6">
    <location>
        <begin position="61"/>
        <end position="100"/>
    </location>
</feature>
<proteinExistence type="inferred from homology"/>
<evidence type="ECO:0000259" key="7">
    <source>
        <dbReference type="Pfam" id="PF21981"/>
    </source>
</evidence>
<accession>A0ABN8AL64</accession>
<dbReference type="PANTHER" id="PTHR33602">
    <property type="entry name" value="REGULATORY PROTEIN RECX FAMILY PROTEIN"/>
    <property type="match status" value="1"/>
</dbReference>
<keyword evidence="4 5" id="KW-0963">Cytoplasm</keyword>
<gene>
    <name evidence="5 9" type="primary">recX</name>
    <name evidence="9" type="ORF">NTG6680_2240</name>
</gene>
<evidence type="ECO:0000256" key="5">
    <source>
        <dbReference type="HAMAP-Rule" id="MF_01114"/>
    </source>
</evidence>
<comment type="function">
    <text evidence="5">Modulates RecA activity.</text>
</comment>
<comment type="subcellular location">
    <subcellularLocation>
        <location evidence="1 5">Cytoplasm</location>
    </subcellularLocation>
</comment>
<reference evidence="9 10" key="1">
    <citation type="submission" date="2021-10" db="EMBL/GenBank/DDBJ databases">
        <authorList>
            <person name="Koch H."/>
        </authorList>
    </citation>
    <scope>NUCLEOTIDE SEQUENCE [LARGE SCALE GENOMIC DNA]</scope>
    <source>
        <strain evidence="9">6680</strain>
    </source>
</reference>
<evidence type="ECO:0000256" key="3">
    <source>
        <dbReference type="ARBA" id="ARBA00018111"/>
    </source>
</evidence>
<protein>
    <recommendedName>
        <fullName evidence="3 5">Regulatory protein RecX</fullName>
    </recommendedName>
</protein>
<dbReference type="Pfam" id="PF21982">
    <property type="entry name" value="RecX_HTH1"/>
    <property type="match status" value="1"/>
</dbReference>
<evidence type="ECO:0000259" key="8">
    <source>
        <dbReference type="Pfam" id="PF21982"/>
    </source>
</evidence>
<dbReference type="InterPro" id="IPR053925">
    <property type="entry name" value="RecX_HTH_3rd"/>
</dbReference>
<dbReference type="PANTHER" id="PTHR33602:SF1">
    <property type="entry name" value="REGULATORY PROTEIN RECX FAMILY PROTEIN"/>
    <property type="match status" value="1"/>
</dbReference>
<comment type="similarity">
    <text evidence="2 5">Belongs to the RecX family.</text>
</comment>
<dbReference type="InterPro" id="IPR053924">
    <property type="entry name" value="RecX_HTH_2nd"/>
</dbReference>
<evidence type="ECO:0000256" key="1">
    <source>
        <dbReference type="ARBA" id="ARBA00004496"/>
    </source>
</evidence>
<dbReference type="Pfam" id="PF02631">
    <property type="entry name" value="RecX_HTH2"/>
    <property type="match status" value="1"/>
</dbReference>
<dbReference type="Gene3D" id="1.10.10.10">
    <property type="entry name" value="Winged helix-like DNA-binding domain superfamily/Winged helix DNA-binding domain"/>
    <property type="match status" value="3"/>
</dbReference>
<dbReference type="Proteomes" id="UP000839052">
    <property type="component" value="Chromosome"/>
</dbReference>
<dbReference type="InterPro" id="IPR053926">
    <property type="entry name" value="RecX_HTH_1st"/>
</dbReference>
<dbReference type="NCBIfam" id="NF001055">
    <property type="entry name" value="PRK00117.2-5"/>
    <property type="match status" value="1"/>
</dbReference>
<organism evidence="9 10">
    <name type="scientific">Candidatus Nitrotoga arctica</name>
    <dbReference type="NCBI Taxonomy" id="453162"/>
    <lineage>
        <taxon>Bacteria</taxon>
        <taxon>Pseudomonadati</taxon>
        <taxon>Pseudomonadota</taxon>
        <taxon>Betaproteobacteria</taxon>
        <taxon>Nitrosomonadales</taxon>
        <taxon>Gallionellaceae</taxon>
        <taxon>Candidatus Nitrotoga</taxon>
    </lineage>
</organism>
<feature type="domain" description="RecX first three-helical" evidence="8">
    <location>
        <begin position="18"/>
        <end position="54"/>
    </location>
</feature>